<evidence type="ECO:0000313" key="3">
    <source>
        <dbReference type="EMBL" id="MFC4668589.1"/>
    </source>
</evidence>
<organism evidence="3 4">
    <name type="scientific">Seohaeicola nanhaiensis</name>
    <dbReference type="NCBI Taxonomy" id="1387282"/>
    <lineage>
        <taxon>Bacteria</taxon>
        <taxon>Pseudomonadati</taxon>
        <taxon>Pseudomonadota</taxon>
        <taxon>Alphaproteobacteria</taxon>
        <taxon>Rhodobacterales</taxon>
        <taxon>Roseobacteraceae</taxon>
        <taxon>Seohaeicola</taxon>
    </lineage>
</organism>
<evidence type="ECO:0000256" key="1">
    <source>
        <dbReference type="ARBA" id="ARBA00004613"/>
    </source>
</evidence>
<dbReference type="PRINTS" id="PR00313">
    <property type="entry name" value="CABNDNGRPT"/>
</dbReference>
<accession>A0ABV9KF66</accession>
<comment type="caution">
    <text evidence="3">The sequence shown here is derived from an EMBL/GenBank/DDBJ whole genome shotgun (WGS) entry which is preliminary data.</text>
</comment>
<evidence type="ECO:0000313" key="4">
    <source>
        <dbReference type="Proteomes" id="UP001595973"/>
    </source>
</evidence>
<dbReference type="PANTHER" id="PTHR38340">
    <property type="entry name" value="S-LAYER PROTEIN"/>
    <property type="match status" value="1"/>
</dbReference>
<dbReference type="PROSITE" id="PS00330">
    <property type="entry name" value="HEMOLYSIN_CALCIUM"/>
    <property type="match status" value="3"/>
</dbReference>
<keyword evidence="2" id="KW-0964">Secreted</keyword>
<dbReference type="Proteomes" id="UP001595973">
    <property type="component" value="Unassembled WGS sequence"/>
</dbReference>
<dbReference type="InterPro" id="IPR018511">
    <property type="entry name" value="Hemolysin-typ_Ca-bd_CS"/>
</dbReference>
<sequence>MTMITFTGLTVTFDNSDNAVSVGQTQISLIVDSAASTFSYSIADSSESLPWVDIIGDPIQVQLDGQLIDTGANSNVEVSIGRVTSPAGTTVVLDLWLDRGSDSVDFFFALDGADLPAITTLAQWNAFEASITSVGQATGAFAPGQNILWSTFNGATLTEDDEYIGTLGRDVFDGGIGDDYFASSRGNDVYRGGAGADQVTFRGDPNGVTANLATGVATDGWGHTDRLISIEMLRGSMFDDTFIGKVGTQIFRGIAGDDFINGGKGFDQVRYDRDANYGGTSGVSVHLGKGKATDGFGDTDTLRSIENARGSDFNDVLIGSGGRNVLQGEDGNDRLSGINGNDTLDGGRGRDVLIGGAGDDILTGGAQADKFVFAGAFGNDTITDFQANIKPEKINLAGVESIRSFADLRNNHLSNVNGTAVIDDGMGNTITLQGLVKADLSADDFLF</sequence>
<comment type="subcellular location">
    <subcellularLocation>
        <location evidence="1">Secreted</location>
    </subcellularLocation>
</comment>
<dbReference type="InterPro" id="IPR050557">
    <property type="entry name" value="RTX_toxin/Mannuronan_C5-epim"/>
</dbReference>
<evidence type="ECO:0000256" key="2">
    <source>
        <dbReference type="ARBA" id="ARBA00022525"/>
    </source>
</evidence>
<dbReference type="InterPro" id="IPR001343">
    <property type="entry name" value="Hemolysn_Ca-bd"/>
</dbReference>
<dbReference type="Pfam" id="PF00353">
    <property type="entry name" value="HemolysinCabind"/>
    <property type="match status" value="3"/>
</dbReference>
<name>A0ABV9KF66_9RHOB</name>
<gene>
    <name evidence="3" type="ORF">ACFO5X_08500</name>
</gene>
<proteinExistence type="predicted"/>
<dbReference type="InterPro" id="IPR011049">
    <property type="entry name" value="Serralysin-like_metalloprot_C"/>
</dbReference>
<dbReference type="RefSeq" id="WP_380716900.1">
    <property type="nucleotide sequence ID" value="NZ_JBHSGI010000005.1"/>
</dbReference>
<dbReference type="EMBL" id="JBHSGI010000005">
    <property type="protein sequence ID" value="MFC4668589.1"/>
    <property type="molecule type" value="Genomic_DNA"/>
</dbReference>
<dbReference type="SUPFAM" id="SSF51120">
    <property type="entry name" value="beta-Roll"/>
    <property type="match status" value="2"/>
</dbReference>
<reference evidence="4" key="1">
    <citation type="journal article" date="2019" name="Int. J. Syst. Evol. Microbiol.">
        <title>The Global Catalogue of Microorganisms (GCM) 10K type strain sequencing project: providing services to taxonomists for standard genome sequencing and annotation.</title>
        <authorList>
            <consortium name="The Broad Institute Genomics Platform"/>
            <consortium name="The Broad Institute Genome Sequencing Center for Infectious Disease"/>
            <person name="Wu L."/>
            <person name="Ma J."/>
        </authorList>
    </citation>
    <scope>NUCLEOTIDE SEQUENCE [LARGE SCALE GENOMIC DNA]</scope>
    <source>
        <strain evidence="4">CGMCC 4.7283</strain>
    </source>
</reference>
<dbReference type="PANTHER" id="PTHR38340:SF1">
    <property type="entry name" value="S-LAYER PROTEIN"/>
    <property type="match status" value="1"/>
</dbReference>
<keyword evidence="4" id="KW-1185">Reference proteome</keyword>
<protein>
    <submittedName>
        <fullName evidence="3">Calcium-binding protein</fullName>
    </submittedName>
</protein>
<dbReference type="Gene3D" id="2.150.10.10">
    <property type="entry name" value="Serralysin-like metalloprotease, C-terminal"/>
    <property type="match status" value="3"/>
</dbReference>